<gene>
    <name evidence="1" type="ORF">Pyn_02473</name>
</gene>
<accession>A0A314YJC5</accession>
<keyword evidence="2" id="KW-1185">Reference proteome</keyword>
<evidence type="ECO:0000313" key="1">
    <source>
        <dbReference type="EMBL" id="PQQ08705.1"/>
    </source>
</evidence>
<name>A0A314YJC5_PRUYE</name>
<dbReference type="AlphaFoldDB" id="A0A314YJC5"/>
<dbReference type="Proteomes" id="UP000250321">
    <property type="component" value="Unassembled WGS sequence"/>
</dbReference>
<dbReference type="EMBL" id="PJQY01000682">
    <property type="protein sequence ID" value="PQQ08705.1"/>
    <property type="molecule type" value="Genomic_DNA"/>
</dbReference>
<protein>
    <submittedName>
        <fullName evidence="1">Uncharacterized protein</fullName>
    </submittedName>
</protein>
<comment type="caution">
    <text evidence="1">The sequence shown here is derived from an EMBL/GenBank/DDBJ whole genome shotgun (WGS) entry which is preliminary data.</text>
</comment>
<reference evidence="1 2" key="1">
    <citation type="submission" date="2018-02" db="EMBL/GenBank/DDBJ databases">
        <title>Draft genome of wild Prunus yedoensis var. nudiflora.</title>
        <authorList>
            <person name="Baek S."/>
            <person name="Kim J.-H."/>
            <person name="Choi K."/>
            <person name="Kim G.-B."/>
            <person name="Cho A."/>
            <person name="Jang H."/>
            <person name="Shin C.-H."/>
            <person name="Yu H.-J."/>
            <person name="Mun J.-H."/>
        </authorList>
    </citation>
    <scope>NUCLEOTIDE SEQUENCE [LARGE SCALE GENOMIC DNA]</scope>
    <source>
        <strain evidence="2">cv. Jeju island</strain>
        <tissue evidence="1">Leaf</tissue>
    </source>
</reference>
<proteinExistence type="predicted"/>
<organism evidence="1 2">
    <name type="scientific">Prunus yedoensis var. nudiflora</name>
    <dbReference type="NCBI Taxonomy" id="2094558"/>
    <lineage>
        <taxon>Eukaryota</taxon>
        <taxon>Viridiplantae</taxon>
        <taxon>Streptophyta</taxon>
        <taxon>Embryophyta</taxon>
        <taxon>Tracheophyta</taxon>
        <taxon>Spermatophyta</taxon>
        <taxon>Magnoliopsida</taxon>
        <taxon>eudicotyledons</taxon>
        <taxon>Gunneridae</taxon>
        <taxon>Pentapetalae</taxon>
        <taxon>rosids</taxon>
        <taxon>fabids</taxon>
        <taxon>Rosales</taxon>
        <taxon>Rosaceae</taxon>
        <taxon>Amygdaloideae</taxon>
        <taxon>Amygdaleae</taxon>
        <taxon>Prunus</taxon>
    </lineage>
</organism>
<evidence type="ECO:0000313" key="2">
    <source>
        <dbReference type="Proteomes" id="UP000250321"/>
    </source>
</evidence>
<sequence>MQLSLLHTEHKIKLSKGACINIADSACASKKELNSAIHLCRHRIEPLLLQRHHITANVSFRVDRVLKITSTYAALEPLNYLLEETNEKGSIL</sequence>